<evidence type="ECO:0000259" key="1">
    <source>
        <dbReference type="Pfam" id="PF24137"/>
    </source>
</evidence>
<name>A0AAX4J3V4_9PEZI</name>
<proteinExistence type="predicted"/>
<dbReference type="AlphaFoldDB" id="A0AAX4J3V4"/>
<dbReference type="InterPro" id="IPR057722">
    <property type="entry name" value="AsqO/PenF-like_C"/>
</dbReference>
<accession>A0AAX4J3V4</accession>
<dbReference type="EMBL" id="CP137315">
    <property type="protein sequence ID" value="WQF90269.1"/>
    <property type="molecule type" value="Genomic_DNA"/>
</dbReference>
<gene>
    <name evidence="3" type="ORF">CDEST_15283</name>
</gene>
<evidence type="ECO:0000313" key="3">
    <source>
        <dbReference type="EMBL" id="WQF90269.1"/>
    </source>
</evidence>
<dbReference type="KEGG" id="cdet:87951783"/>
<dbReference type="InterPro" id="IPR056402">
    <property type="entry name" value="DA_N"/>
</dbReference>
<dbReference type="Pfam" id="PF25581">
    <property type="entry name" value="AsqO_C"/>
    <property type="match status" value="1"/>
</dbReference>
<dbReference type="Pfam" id="PF24137">
    <property type="entry name" value="DA_N"/>
    <property type="match status" value="1"/>
</dbReference>
<dbReference type="RefSeq" id="XP_062787490.1">
    <property type="nucleotide sequence ID" value="XM_062931439.1"/>
</dbReference>
<sequence length="316" mass="33417">MALRLCLLEIPPTYHNGGVVVESLSVDGNLDGPKIQSSATRSSFDFWYFGAASSSNTAGVIVTFFNTAELGHDKPLSVQVSGSFPNGTLFSGEALATSNAVVNTCSGGIAGIWGETGASFRGTDLQKVNVEYDILLDMASIGTKGNVVLKSATVNLDINGTSLSFSNGIGYHDKNWGDAPVYTNARSWDWGHARFGPYSIVWFGILDRTNTERLHAFVAKDGKPVLLSCVDSVLQVHQWGGDAAYPPVSGLGHVGGLTARFTLQDGQVLVANVTTDLLIENLGGGIFTRAIGSVKGGVVGQDIFEGRAMYDENIFG</sequence>
<evidence type="ECO:0000313" key="4">
    <source>
        <dbReference type="Proteomes" id="UP001322277"/>
    </source>
</evidence>
<dbReference type="SUPFAM" id="SSF159245">
    <property type="entry name" value="AttH-like"/>
    <property type="match status" value="1"/>
</dbReference>
<evidence type="ECO:0008006" key="5">
    <source>
        <dbReference type="Google" id="ProtNLM"/>
    </source>
</evidence>
<protein>
    <recommendedName>
        <fullName evidence="5">Hydroxyneurosporene synthase</fullName>
    </recommendedName>
</protein>
<keyword evidence="4" id="KW-1185">Reference proteome</keyword>
<organism evidence="3 4">
    <name type="scientific">Colletotrichum destructivum</name>
    <dbReference type="NCBI Taxonomy" id="34406"/>
    <lineage>
        <taxon>Eukaryota</taxon>
        <taxon>Fungi</taxon>
        <taxon>Dikarya</taxon>
        <taxon>Ascomycota</taxon>
        <taxon>Pezizomycotina</taxon>
        <taxon>Sordariomycetes</taxon>
        <taxon>Hypocreomycetidae</taxon>
        <taxon>Glomerellales</taxon>
        <taxon>Glomerellaceae</taxon>
        <taxon>Colletotrichum</taxon>
        <taxon>Colletotrichum destructivum species complex</taxon>
    </lineage>
</organism>
<dbReference type="Proteomes" id="UP001322277">
    <property type="component" value="Chromosome 11"/>
</dbReference>
<feature type="domain" description="Diels-Alderase N-terminal" evidence="1">
    <location>
        <begin position="8"/>
        <end position="152"/>
    </location>
</feature>
<dbReference type="GeneID" id="87951783"/>
<feature type="domain" description="AsqO/PenF-like C-terminal" evidence="2">
    <location>
        <begin position="183"/>
        <end position="312"/>
    </location>
</feature>
<reference evidence="4" key="1">
    <citation type="journal article" date="2023" name="bioRxiv">
        <title>Complete genome of the Medicago anthracnose fungus, Colletotrichum destructivum, reveals a mini-chromosome-like region within a core chromosome.</title>
        <authorList>
            <person name="Lapalu N."/>
            <person name="Simon A."/>
            <person name="Lu A."/>
            <person name="Plaumann P.-L."/>
            <person name="Amselem J."/>
            <person name="Pigne S."/>
            <person name="Auger A."/>
            <person name="Koch C."/>
            <person name="Dallery J.-F."/>
            <person name="O'Connell R.J."/>
        </authorList>
    </citation>
    <scope>NUCLEOTIDE SEQUENCE [LARGE SCALE GENOMIC DNA]</scope>
    <source>
        <strain evidence="4">CBS 520.97</strain>
    </source>
</reference>
<evidence type="ECO:0000259" key="2">
    <source>
        <dbReference type="Pfam" id="PF25581"/>
    </source>
</evidence>